<sequence>MHKEHAMAVTFSFQAPHLHHRPAMSAARIRRARLRRAAMWAQVGWAAFMAGSAALALGLAGLATGLTVAGIVGLAVWVVAYGLAIYSTRARAMARGDRTLQEHIARVKRSRYRRSYPLAPDSVSSNHAEPYRPTPSLFAPGTD</sequence>
<gene>
    <name evidence="3" type="ORF">GCM10007298_16160</name>
</gene>
<feature type="region of interest" description="Disordered" evidence="1">
    <location>
        <begin position="117"/>
        <end position="143"/>
    </location>
</feature>
<proteinExistence type="predicted"/>
<feature type="transmembrane region" description="Helical" evidence="2">
    <location>
        <begin position="37"/>
        <end position="60"/>
    </location>
</feature>
<keyword evidence="2" id="KW-0472">Membrane</keyword>
<evidence type="ECO:0000313" key="3">
    <source>
        <dbReference type="EMBL" id="GGF20964.1"/>
    </source>
</evidence>
<protein>
    <submittedName>
        <fullName evidence="3">Uncharacterized protein</fullName>
    </submittedName>
</protein>
<organism evidence="3 4">
    <name type="scientific">Williamsia phyllosphaerae</name>
    <dbReference type="NCBI Taxonomy" id="885042"/>
    <lineage>
        <taxon>Bacteria</taxon>
        <taxon>Bacillati</taxon>
        <taxon>Actinomycetota</taxon>
        <taxon>Actinomycetes</taxon>
        <taxon>Mycobacteriales</taxon>
        <taxon>Nocardiaceae</taxon>
        <taxon>Williamsia</taxon>
    </lineage>
</organism>
<dbReference type="Proteomes" id="UP000632454">
    <property type="component" value="Unassembled WGS sequence"/>
</dbReference>
<keyword evidence="2" id="KW-0812">Transmembrane</keyword>
<reference evidence="4" key="1">
    <citation type="journal article" date="2019" name="Int. J. Syst. Evol. Microbiol.">
        <title>The Global Catalogue of Microorganisms (GCM) 10K type strain sequencing project: providing services to taxonomists for standard genome sequencing and annotation.</title>
        <authorList>
            <consortium name="The Broad Institute Genomics Platform"/>
            <consortium name="The Broad Institute Genome Sequencing Center for Infectious Disease"/>
            <person name="Wu L."/>
            <person name="Ma J."/>
        </authorList>
    </citation>
    <scope>NUCLEOTIDE SEQUENCE [LARGE SCALE GENOMIC DNA]</scope>
    <source>
        <strain evidence="4">CCM 7855</strain>
    </source>
</reference>
<accession>A0ABQ1ULT7</accession>
<dbReference type="EMBL" id="BMCS01000001">
    <property type="protein sequence ID" value="GGF20964.1"/>
    <property type="molecule type" value="Genomic_DNA"/>
</dbReference>
<comment type="caution">
    <text evidence="3">The sequence shown here is derived from an EMBL/GenBank/DDBJ whole genome shotgun (WGS) entry which is preliminary data.</text>
</comment>
<evidence type="ECO:0000256" key="1">
    <source>
        <dbReference type="SAM" id="MobiDB-lite"/>
    </source>
</evidence>
<evidence type="ECO:0000313" key="4">
    <source>
        <dbReference type="Proteomes" id="UP000632454"/>
    </source>
</evidence>
<name>A0ABQ1ULT7_9NOCA</name>
<feature type="transmembrane region" description="Helical" evidence="2">
    <location>
        <begin position="66"/>
        <end position="86"/>
    </location>
</feature>
<keyword evidence="4" id="KW-1185">Reference proteome</keyword>
<keyword evidence="2" id="KW-1133">Transmembrane helix</keyword>
<evidence type="ECO:0000256" key="2">
    <source>
        <dbReference type="SAM" id="Phobius"/>
    </source>
</evidence>